<accession>A0A097ASX4</accession>
<evidence type="ECO:0000313" key="3">
    <source>
        <dbReference type="Proteomes" id="UP000029669"/>
    </source>
</evidence>
<feature type="transmembrane region" description="Helical" evidence="1">
    <location>
        <begin position="6"/>
        <end position="27"/>
    </location>
</feature>
<dbReference type="HOGENOM" id="CLU_199888_0_0_9"/>
<sequence>MGEAVQLILIFCTTIVAIVGIVALVVCNRDKIQAKIRTHADVTEKFKSGLEVEIKDNSAETKK</sequence>
<evidence type="ECO:0000313" key="2">
    <source>
        <dbReference type="EMBL" id="AIS52921.1"/>
    </source>
</evidence>
<organism evidence="2 3">
    <name type="scientific">Thermoanaerobacter kivui</name>
    <name type="common">Acetogenium kivui</name>
    <dbReference type="NCBI Taxonomy" id="2325"/>
    <lineage>
        <taxon>Bacteria</taxon>
        <taxon>Bacillati</taxon>
        <taxon>Bacillota</taxon>
        <taxon>Clostridia</taxon>
        <taxon>Thermoanaerobacterales</taxon>
        <taxon>Thermoanaerobacteraceae</taxon>
        <taxon>Thermoanaerobacter</taxon>
    </lineage>
</organism>
<keyword evidence="1" id="KW-0472">Membrane</keyword>
<dbReference type="AlphaFoldDB" id="A0A097ASX4"/>
<name>A0A097ASX4_THEKI</name>
<keyword evidence="1" id="KW-1133">Transmembrane helix</keyword>
<protein>
    <submittedName>
        <fullName evidence="2">Uncharacterized protein</fullName>
    </submittedName>
</protein>
<keyword evidence="3" id="KW-1185">Reference proteome</keyword>
<dbReference type="Proteomes" id="UP000029669">
    <property type="component" value="Chromosome"/>
</dbReference>
<evidence type="ECO:0000256" key="1">
    <source>
        <dbReference type="SAM" id="Phobius"/>
    </source>
</evidence>
<proteinExistence type="predicted"/>
<dbReference type="EMBL" id="CP009170">
    <property type="protein sequence ID" value="AIS52921.1"/>
    <property type="molecule type" value="Genomic_DNA"/>
</dbReference>
<dbReference type="KEGG" id="tki:TKV_c17700"/>
<dbReference type="RefSeq" id="WP_049685588.1">
    <property type="nucleotide sequence ID" value="NZ_CP009170.1"/>
</dbReference>
<keyword evidence="1" id="KW-0812">Transmembrane</keyword>
<gene>
    <name evidence="2" type="ORF">TKV_c17700</name>
</gene>
<reference evidence="3" key="1">
    <citation type="journal article" date="2015" name="Genome Announc.">
        <title>Whole-Genome Sequences of 80 Environmental and Clinical Isolates of Burkholderia pseudomallei.</title>
        <authorList>
            <person name="Johnson S.L."/>
            <person name="Baker A.L."/>
            <person name="Chain P.S."/>
            <person name="Currie B.J."/>
            <person name="Daligault H.E."/>
            <person name="Davenport K.W."/>
            <person name="Davis C.B."/>
            <person name="Inglis T.J."/>
            <person name="Kaestli M."/>
            <person name="Koren S."/>
            <person name="Mayo M."/>
            <person name="Merritt A.J."/>
            <person name="Price E.P."/>
            <person name="Sarovich D.S."/>
            <person name="Warner J."/>
            <person name="Rosovitz M.J."/>
        </authorList>
    </citation>
    <scope>NUCLEOTIDE SEQUENCE [LARGE SCALE GENOMIC DNA]</scope>
    <source>
        <strain evidence="3">DSM 2030</strain>
    </source>
</reference>